<name>A0A1I3I012_9FIRM</name>
<evidence type="ECO:0000259" key="1">
    <source>
        <dbReference type="PROSITE" id="PS50943"/>
    </source>
</evidence>
<dbReference type="STRING" id="69895.SAMN05192551_1199"/>
<evidence type="ECO:0000313" key="2">
    <source>
        <dbReference type="EMBL" id="SFI41335.1"/>
    </source>
</evidence>
<dbReference type="Gene3D" id="1.10.10.60">
    <property type="entry name" value="Homeodomain-like"/>
    <property type="match status" value="1"/>
</dbReference>
<dbReference type="Pfam" id="PF13412">
    <property type="entry name" value="HTH_24"/>
    <property type="match status" value="1"/>
</dbReference>
<reference evidence="3" key="1">
    <citation type="submission" date="2016-10" db="EMBL/GenBank/DDBJ databases">
        <authorList>
            <person name="Varghese N."/>
            <person name="Submissions S."/>
        </authorList>
    </citation>
    <scope>NUCLEOTIDE SEQUENCE [LARGE SCALE GENOMIC DNA]</scope>
    <source>
        <strain evidence="3">Z-7934</strain>
    </source>
</reference>
<dbReference type="PROSITE" id="PS50943">
    <property type="entry name" value="HTH_CROC1"/>
    <property type="match status" value="1"/>
</dbReference>
<dbReference type="InterPro" id="IPR001387">
    <property type="entry name" value="Cro/C1-type_HTH"/>
</dbReference>
<gene>
    <name evidence="2" type="ORF">SAMN05192551_1199</name>
</gene>
<dbReference type="RefSeq" id="WP_093373949.1">
    <property type="nucleotide sequence ID" value="NZ_FOQA01000019.1"/>
</dbReference>
<organism evidence="2 3">
    <name type="scientific">Tindallia magadiensis</name>
    <dbReference type="NCBI Taxonomy" id="69895"/>
    <lineage>
        <taxon>Bacteria</taxon>
        <taxon>Bacillati</taxon>
        <taxon>Bacillota</taxon>
        <taxon>Clostridia</taxon>
        <taxon>Peptostreptococcales</taxon>
        <taxon>Tindalliaceae</taxon>
        <taxon>Tindallia</taxon>
    </lineage>
</organism>
<dbReference type="PANTHER" id="PTHR35004">
    <property type="entry name" value="TRANSPOSASE RV3428C-RELATED"/>
    <property type="match status" value="1"/>
</dbReference>
<dbReference type="OrthoDB" id="3193769at2"/>
<feature type="domain" description="HTH cro/C1-type" evidence="1">
    <location>
        <begin position="11"/>
        <end position="39"/>
    </location>
</feature>
<dbReference type="SUPFAM" id="SSF46689">
    <property type="entry name" value="Homeodomain-like"/>
    <property type="match status" value="1"/>
</dbReference>
<protein>
    <submittedName>
        <fullName evidence="2">Winged helix-turn-helix DNA-binding</fullName>
    </submittedName>
</protein>
<dbReference type="CDD" id="cd00093">
    <property type="entry name" value="HTH_XRE"/>
    <property type="match status" value="1"/>
</dbReference>
<dbReference type="InterPro" id="IPR009057">
    <property type="entry name" value="Homeodomain-like_sf"/>
</dbReference>
<accession>A0A1I3I012</accession>
<evidence type="ECO:0000313" key="3">
    <source>
        <dbReference type="Proteomes" id="UP000199287"/>
    </source>
</evidence>
<dbReference type="EMBL" id="FOQA01000019">
    <property type="protein sequence ID" value="SFI41335.1"/>
    <property type="molecule type" value="Genomic_DNA"/>
</dbReference>
<sequence length="170" mass="20104">MIVDVELYGQIRKMHTHENISQREIARRLGISRNTVKKYCDGNHVPWERKPYERPATVVTETVLDFIQDCLKQDETEGLKKQRHTARRIYHRLKKEKGYTGSESAIRNIVKEMRPKYKEAFMPLEFDLGEAAQVDWGEGTIYLKGIKVKVQLFCYRLCNSADIFVKRFHR</sequence>
<keyword evidence="3" id="KW-1185">Reference proteome</keyword>
<proteinExistence type="predicted"/>
<dbReference type="GO" id="GO:0003677">
    <property type="term" value="F:DNA binding"/>
    <property type="evidence" value="ECO:0007669"/>
    <property type="project" value="UniProtKB-KW"/>
</dbReference>
<dbReference type="Proteomes" id="UP000199287">
    <property type="component" value="Unassembled WGS sequence"/>
</dbReference>
<dbReference type="AlphaFoldDB" id="A0A1I3I012"/>
<keyword evidence="2" id="KW-0238">DNA-binding</keyword>